<organism evidence="2">
    <name type="scientific">Anthurium amnicola</name>
    <dbReference type="NCBI Taxonomy" id="1678845"/>
    <lineage>
        <taxon>Eukaryota</taxon>
        <taxon>Viridiplantae</taxon>
        <taxon>Streptophyta</taxon>
        <taxon>Embryophyta</taxon>
        <taxon>Tracheophyta</taxon>
        <taxon>Spermatophyta</taxon>
        <taxon>Magnoliopsida</taxon>
        <taxon>Liliopsida</taxon>
        <taxon>Araceae</taxon>
        <taxon>Pothoideae</taxon>
        <taxon>Potheae</taxon>
        <taxon>Anthurium</taxon>
    </lineage>
</organism>
<dbReference type="InterPro" id="IPR005174">
    <property type="entry name" value="KIB1-4_b-propeller"/>
</dbReference>
<evidence type="ECO:0000313" key="2">
    <source>
        <dbReference type="EMBL" id="JAT53251.1"/>
    </source>
</evidence>
<feature type="non-terminal residue" evidence="2">
    <location>
        <position position="1"/>
    </location>
</feature>
<dbReference type="InterPro" id="IPR036047">
    <property type="entry name" value="F-box-like_dom_sf"/>
</dbReference>
<dbReference type="PANTHER" id="PTHR33800:SF13">
    <property type="entry name" value="OS06G0113600 PROTEIN"/>
    <property type="match status" value="1"/>
</dbReference>
<sequence>HLSPPPRTYASGRTAATWLMATPSSWGSSAEEGRDWSSLPDPALFSIATSLAASLADVLAFARVCRAWSSLAAANENLLMASLPPFLFRDRDADLYCPADGRRYRNTRLAALLEEGEGGPVEAVGGSFGHVIVVPSTASADRRTFSVVNPLTGTLACRFPPNSRPIVRWAALSSPPASPDCAIWSSDGYFVELCRRGDQRWSTCPFQGAHLIPRPVFLHGKGYLDHQTKLAAFDTNPRTQLTILPARASPVSARFPELSLCASDSELLLISVVRYRGSGSIKKFLVYIFDFSVADWVRLHSLGDRALFCVCDVFGAALSVRTPGSWGGCGSCIYFADLRDDELGVFHLPDGKIECLVRGYPSEPMLSGQSPVWILPSMCY</sequence>
<dbReference type="Gene3D" id="1.20.1280.50">
    <property type="match status" value="1"/>
</dbReference>
<protein>
    <submittedName>
        <fullName evidence="2">F-box protein At2g17690</fullName>
    </submittedName>
</protein>
<dbReference type="SUPFAM" id="SSF81383">
    <property type="entry name" value="F-box domain"/>
    <property type="match status" value="1"/>
</dbReference>
<dbReference type="AlphaFoldDB" id="A0A1D1YF50"/>
<evidence type="ECO:0000259" key="1">
    <source>
        <dbReference type="Pfam" id="PF03478"/>
    </source>
</evidence>
<gene>
    <name evidence="2" type="primary">At2g17690_0</name>
    <name evidence="2" type="ORF">g.51333</name>
</gene>
<reference evidence="2" key="1">
    <citation type="submission" date="2015-07" db="EMBL/GenBank/DDBJ databases">
        <title>Transcriptome Assembly of Anthurium amnicola.</title>
        <authorList>
            <person name="Suzuki J."/>
        </authorList>
    </citation>
    <scope>NUCLEOTIDE SEQUENCE</scope>
</reference>
<dbReference type="Pfam" id="PF03478">
    <property type="entry name" value="Beta-prop_KIB1-4"/>
    <property type="match status" value="1"/>
</dbReference>
<proteinExistence type="predicted"/>
<name>A0A1D1YF50_9ARAE</name>
<dbReference type="PANTHER" id="PTHR33800">
    <property type="entry name" value="OS06G0113600 PROTEIN"/>
    <property type="match status" value="1"/>
</dbReference>
<accession>A0A1D1YF50</accession>
<feature type="domain" description="KIB1-4 beta-propeller" evidence="1">
    <location>
        <begin position="122"/>
        <end position="346"/>
    </location>
</feature>
<dbReference type="EMBL" id="GDJX01014685">
    <property type="protein sequence ID" value="JAT53251.1"/>
    <property type="molecule type" value="Transcribed_RNA"/>
</dbReference>